<dbReference type="AlphaFoldDB" id="R7V9A0"/>
<dbReference type="EMBL" id="KB295623">
    <property type="protein sequence ID" value="ELU12936.1"/>
    <property type="molecule type" value="Genomic_DNA"/>
</dbReference>
<accession>R7V9A0</accession>
<sequence>MANIETKGGQDGLSLPPSGKPLLGRVKMYCAVFSFYKQWNSAWALQASLSSLSVVSGLGGVSMYLSVYGATVDIFRGLIFVIVSALFIVIAALLGVVHFTHRDNDNDEEEFGYGELDKSDSS</sequence>
<reference evidence="4" key="1">
    <citation type="submission" date="2012-12" db="EMBL/GenBank/DDBJ databases">
        <authorList>
            <person name="Hellsten U."/>
            <person name="Grimwood J."/>
            <person name="Chapman J.A."/>
            <person name="Shapiro H."/>
            <person name="Aerts A."/>
            <person name="Otillar R.P."/>
            <person name="Terry A.Y."/>
            <person name="Boore J.L."/>
            <person name="Simakov O."/>
            <person name="Marletaz F."/>
            <person name="Cho S.-J."/>
            <person name="Edsinger-Gonzales E."/>
            <person name="Havlak P."/>
            <person name="Kuo D.-H."/>
            <person name="Larsson T."/>
            <person name="Lv J."/>
            <person name="Arendt D."/>
            <person name="Savage R."/>
            <person name="Osoegawa K."/>
            <person name="de Jong P."/>
            <person name="Lindberg D.R."/>
            <person name="Seaver E.C."/>
            <person name="Weisblat D.A."/>
            <person name="Putnam N.H."/>
            <person name="Grigoriev I.V."/>
            <person name="Rokhsar D.S."/>
        </authorList>
    </citation>
    <scope>NUCLEOTIDE SEQUENCE</scope>
    <source>
        <strain evidence="4">I ESC-2004</strain>
    </source>
</reference>
<dbReference type="EnsemblMetazoa" id="CapteT198738">
    <property type="protein sequence ID" value="CapteP198738"/>
    <property type="gene ID" value="CapteG198738"/>
</dbReference>
<evidence type="ECO:0000313" key="4">
    <source>
        <dbReference type="Proteomes" id="UP000014760"/>
    </source>
</evidence>
<name>R7V9A0_CAPTE</name>
<dbReference type="EMBL" id="AMQN01000792">
    <property type="status" value="NOT_ANNOTATED_CDS"/>
    <property type="molecule type" value="Genomic_DNA"/>
</dbReference>
<keyword evidence="1" id="KW-1133">Transmembrane helix</keyword>
<keyword evidence="1" id="KW-0812">Transmembrane</keyword>
<keyword evidence="1" id="KW-0472">Membrane</keyword>
<reference evidence="2 4" key="2">
    <citation type="journal article" date="2013" name="Nature">
        <title>Insights into bilaterian evolution from three spiralian genomes.</title>
        <authorList>
            <person name="Simakov O."/>
            <person name="Marletaz F."/>
            <person name="Cho S.J."/>
            <person name="Edsinger-Gonzales E."/>
            <person name="Havlak P."/>
            <person name="Hellsten U."/>
            <person name="Kuo D.H."/>
            <person name="Larsson T."/>
            <person name="Lv J."/>
            <person name="Arendt D."/>
            <person name="Savage R."/>
            <person name="Osoegawa K."/>
            <person name="de Jong P."/>
            <person name="Grimwood J."/>
            <person name="Chapman J.A."/>
            <person name="Shapiro H."/>
            <person name="Aerts A."/>
            <person name="Otillar R.P."/>
            <person name="Terry A.Y."/>
            <person name="Boore J.L."/>
            <person name="Grigoriev I.V."/>
            <person name="Lindberg D.R."/>
            <person name="Seaver E.C."/>
            <person name="Weisblat D.A."/>
            <person name="Putnam N.H."/>
            <person name="Rokhsar D.S."/>
        </authorList>
    </citation>
    <scope>NUCLEOTIDE SEQUENCE</scope>
    <source>
        <strain evidence="2 4">I ESC-2004</strain>
    </source>
</reference>
<dbReference type="Proteomes" id="UP000014760">
    <property type="component" value="Unassembled WGS sequence"/>
</dbReference>
<feature type="transmembrane region" description="Helical" evidence="1">
    <location>
        <begin position="43"/>
        <end position="65"/>
    </location>
</feature>
<proteinExistence type="predicted"/>
<dbReference type="HOGENOM" id="CLU_2028868_0_0_1"/>
<feature type="transmembrane region" description="Helical" evidence="1">
    <location>
        <begin position="77"/>
        <end position="99"/>
    </location>
</feature>
<evidence type="ECO:0000313" key="2">
    <source>
        <dbReference type="EMBL" id="ELU12936.1"/>
    </source>
</evidence>
<reference evidence="3" key="3">
    <citation type="submission" date="2015-06" db="UniProtKB">
        <authorList>
            <consortium name="EnsemblMetazoa"/>
        </authorList>
    </citation>
    <scope>IDENTIFICATION</scope>
</reference>
<organism evidence="2">
    <name type="scientific">Capitella teleta</name>
    <name type="common">Polychaete worm</name>
    <dbReference type="NCBI Taxonomy" id="283909"/>
    <lineage>
        <taxon>Eukaryota</taxon>
        <taxon>Metazoa</taxon>
        <taxon>Spiralia</taxon>
        <taxon>Lophotrochozoa</taxon>
        <taxon>Annelida</taxon>
        <taxon>Polychaeta</taxon>
        <taxon>Sedentaria</taxon>
        <taxon>Scolecida</taxon>
        <taxon>Capitellidae</taxon>
        <taxon>Capitella</taxon>
    </lineage>
</organism>
<keyword evidence="4" id="KW-1185">Reference proteome</keyword>
<evidence type="ECO:0000313" key="3">
    <source>
        <dbReference type="EnsemblMetazoa" id="CapteP198738"/>
    </source>
</evidence>
<gene>
    <name evidence="2" type="ORF">CAPTEDRAFT_198738</name>
</gene>
<protein>
    <submittedName>
        <fullName evidence="2 3">Uncharacterized protein</fullName>
    </submittedName>
</protein>
<evidence type="ECO:0000256" key="1">
    <source>
        <dbReference type="SAM" id="Phobius"/>
    </source>
</evidence>